<feature type="transmembrane region" description="Helical" evidence="7">
    <location>
        <begin position="184"/>
        <end position="207"/>
    </location>
</feature>
<protein>
    <submittedName>
        <fullName evidence="8">Cytochrome d ubiquinol oxidase subunit 2</fullName>
    </submittedName>
</protein>
<reference evidence="8 9" key="1">
    <citation type="submission" date="2023-02" db="EMBL/GenBank/DDBJ databases">
        <title>Host association and intracellularity evolved multiple times independently in the Rickettsiales.</title>
        <authorList>
            <person name="Castelli M."/>
            <person name="Nardi T."/>
            <person name="Gammuto L."/>
            <person name="Bellinzona G."/>
            <person name="Sabaneyeva E."/>
            <person name="Potekhin A."/>
            <person name="Serra V."/>
            <person name="Petroni G."/>
            <person name="Sassera D."/>
        </authorList>
    </citation>
    <scope>NUCLEOTIDE SEQUENCE [LARGE SCALE GENOMIC DNA]</scope>
    <source>
        <strain evidence="8 9">BOD18</strain>
    </source>
</reference>
<dbReference type="PANTHER" id="PTHR43141:SF2">
    <property type="entry name" value="BLR3729 PROTEIN"/>
    <property type="match status" value="1"/>
</dbReference>
<proteinExistence type="inferred from homology"/>
<feature type="transmembrane region" description="Helical" evidence="7">
    <location>
        <begin position="57"/>
        <end position="75"/>
    </location>
</feature>
<evidence type="ECO:0000313" key="9">
    <source>
        <dbReference type="Proteomes" id="UP001293791"/>
    </source>
</evidence>
<dbReference type="InterPro" id="IPR003317">
    <property type="entry name" value="Cyt-d_oxidase_su2"/>
</dbReference>
<keyword evidence="5 7" id="KW-1133">Transmembrane helix</keyword>
<keyword evidence="6 7" id="KW-0472">Membrane</keyword>
<evidence type="ECO:0000256" key="3">
    <source>
        <dbReference type="ARBA" id="ARBA00022475"/>
    </source>
</evidence>
<gene>
    <name evidence="8" type="ORF">Cyrtocomes_00224</name>
</gene>
<dbReference type="Proteomes" id="UP001293791">
    <property type="component" value="Unassembled WGS sequence"/>
</dbReference>
<dbReference type="Pfam" id="PF02322">
    <property type="entry name" value="Cyt_bd_oxida_II"/>
    <property type="match status" value="1"/>
</dbReference>
<feature type="transmembrane region" description="Helical" evidence="7">
    <location>
        <begin position="219"/>
        <end position="238"/>
    </location>
</feature>
<feature type="transmembrane region" description="Helical" evidence="7">
    <location>
        <begin position="296"/>
        <end position="321"/>
    </location>
</feature>
<evidence type="ECO:0000256" key="1">
    <source>
        <dbReference type="ARBA" id="ARBA00004651"/>
    </source>
</evidence>
<evidence type="ECO:0000256" key="4">
    <source>
        <dbReference type="ARBA" id="ARBA00022692"/>
    </source>
</evidence>
<evidence type="ECO:0000313" key="8">
    <source>
        <dbReference type="EMBL" id="MDZ5761864.1"/>
    </source>
</evidence>
<comment type="caution">
    <text evidence="8">The sequence shown here is derived from an EMBL/GenBank/DDBJ whole genome shotgun (WGS) entry which is preliminary data.</text>
</comment>
<comment type="similarity">
    <text evidence="2">Belongs to the cytochrome ubiquinol oxidase subunit 2 family.</text>
</comment>
<keyword evidence="9" id="KW-1185">Reference proteome</keyword>
<dbReference type="EMBL" id="JARGYT010000007">
    <property type="protein sequence ID" value="MDZ5761864.1"/>
    <property type="molecule type" value="Genomic_DNA"/>
</dbReference>
<comment type="subcellular location">
    <subcellularLocation>
        <location evidence="1">Cell membrane</location>
        <topology evidence="1">Multi-pass membrane protein</topology>
    </subcellularLocation>
</comment>
<evidence type="ECO:0000256" key="6">
    <source>
        <dbReference type="ARBA" id="ARBA00023136"/>
    </source>
</evidence>
<feature type="transmembrane region" description="Helical" evidence="7">
    <location>
        <begin position="145"/>
        <end position="172"/>
    </location>
</feature>
<sequence>MDYFLPLIFAILLGVAVLVYVILDGYDLGVGILVGLNKKQKHRDLMVLSIGPFWDANETWLVLAVGIVLVAFPFAQGYIMAQLYLPTFVMIIGLIFRGVAFDFRVKVHSAYKKTWDIVFSLGSLLTSAAQGYMLGKYIMAFEESYVSYAFSILIALLLPIGYSLLGSCWLILKMEGDLFKESVALCRKLLLVVLICMIMVSIITPLVSEYVYRSWFSSHGFFLFLPMLVLSALAMLYLRKFLLKIEDFGGKLHELPIIVAALIFFLCFNGAAWNFFPYMVPGKWTIWEVAASTESLTATFIGVVIVLPFLLGYTVFAYRVFRGKTSKEMSY</sequence>
<feature type="transmembrane region" description="Helical" evidence="7">
    <location>
        <begin position="258"/>
        <end position="276"/>
    </location>
</feature>
<dbReference type="RefSeq" id="WP_322497366.1">
    <property type="nucleotide sequence ID" value="NZ_JARGYT010000007.1"/>
</dbReference>
<organism evidence="8 9">
    <name type="scientific">Candidatus Cyrtobacter comes</name>
    <dbReference type="NCBI Taxonomy" id="675776"/>
    <lineage>
        <taxon>Bacteria</taxon>
        <taxon>Pseudomonadati</taxon>
        <taxon>Pseudomonadota</taxon>
        <taxon>Alphaproteobacteria</taxon>
        <taxon>Rickettsiales</taxon>
        <taxon>Candidatus Midichloriaceae</taxon>
        <taxon>Candidatus Cyrtobacter</taxon>
    </lineage>
</organism>
<accession>A0ABU5L6W7</accession>
<feature type="transmembrane region" description="Helical" evidence="7">
    <location>
        <begin position="81"/>
        <end position="103"/>
    </location>
</feature>
<name>A0ABU5L6W7_9RICK</name>
<evidence type="ECO:0000256" key="2">
    <source>
        <dbReference type="ARBA" id="ARBA00007543"/>
    </source>
</evidence>
<feature type="transmembrane region" description="Helical" evidence="7">
    <location>
        <begin position="115"/>
        <end position="133"/>
    </location>
</feature>
<evidence type="ECO:0000256" key="5">
    <source>
        <dbReference type="ARBA" id="ARBA00022989"/>
    </source>
</evidence>
<evidence type="ECO:0000256" key="7">
    <source>
        <dbReference type="SAM" id="Phobius"/>
    </source>
</evidence>
<dbReference type="PANTHER" id="PTHR43141">
    <property type="entry name" value="CYTOCHROME BD2 SUBUNIT II"/>
    <property type="match status" value="1"/>
</dbReference>
<keyword evidence="4 7" id="KW-0812">Transmembrane</keyword>
<feature type="transmembrane region" description="Helical" evidence="7">
    <location>
        <begin position="6"/>
        <end position="36"/>
    </location>
</feature>
<keyword evidence="3" id="KW-1003">Cell membrane</keyword>